<dbReference type="PANTHER" id="PTHR36206">
    <property type="entry name" value="ASPERCRYPTIN BIOSYNTHESIS CLUSTER-SPECIFIC TRANSCRIPTION REGULATOR ATNN-RELATED"/>
    <property type="match status" value="1"/>
</dbReference>
<accession>A0A135UGM7</accession>
<evidence type="ECO:0000256" key="3">
    <source>
        <dbReference type="ARBA" id="ARBA00023015"/>
    </source>
</evidence>
<reference evidence="7 8" key="1">
    <citation type="submission" date="2014-02" db="EMBL/GenBank/DDBJ databases">
        <title>The genome sequence of Colletotrichum salicis CBS 607.94.</title>
        <authorList>
            <person name="Baroncelli R."/>
            <person name="Thon M.R."/>
        </authorList>
    </citation>
    <scope>NUCLEOTIDE SEQUENCE [LARGE SCALE GENOMIC DNA]</scope>
    <source>
        <strain evidence="7 8">CBS 607.94</strain>
    </source>
</reference>
<keyword evidence="1" id="KW-0479">Metal-binding</keyword>
<evidence type="ECO:0000256" key="4">
    <source>
        <dbReference type="ARBA" id="ARBA00023125"/>
    </source>
</evidence>
<dbReference type="PANTHER" id="PTHR36206:SF13">
    <property type="entry name" value="TRANSCRIPTIONAL REGULATORY PROTEIN MOC3"/>
    <property type="match status" value="1"/>
</dbReference>
<keyword evidence="5" id="KW-0804">Transcription</keyword>
<evidence type="ECO:0008006" key="9">
    <source>
        <dbReference type="Google" id="ProtNLM"/>
    </source>
</evidence>
<proteinExistence type="predicted"/>
<dbReference type="GO" id="GO:0003677">
    <property type="term" value="F:DNA binding"/>
    <property type="evidence" value="ECO:0007669"/>
    <property type="project" value="UniProtKB-KW"/>
</dbReference>
<dbReference type="STRING" id="1209931.A0A135UGM7"/>
<name>A0A135UGM7_9PEZI</name>
<keyword evidence="2" id="KW-0862">Zinc</keyword>
<evidence type="ECO:0000256" key="2">
    <source>
        <dbReference type="ARBA" id="ARBA00022833"/>
    </source>
</evidence>
<evidence type="ECO:0000256" key="1">
    <source>
        <dbReference type="ARBA" id="ARBA00022723"/>
    </source>
</evidence>
<evidence type="ECO:0000313" key="8">
    <source>
        <dbReference type="Proteomes" id="UP000070121"/>
    </source>
</evidence>
<keyword evidence="3" id="KW-0805">Transcription regulation</keyword>
<dbReference type="OrthoDB" id="3598904at2759"/>
<evidence type="ECO:0000256" key="6">
    <source>
        <dbReference type="ARBA" id="ARBA00023242"/>
    </source>
</evidence>
<keyword evidence="4" id="KW-0238">DNA-binding</keyword>
<organism evidence="7 8">
    <name type="scientific">Colletotrichum salicis</name>
    <dbReference type="NCBI Taxonomy" id="1209931"/>
    <lineage>
        <taxon>Eukaryota</taxon>
        <taxon>Fungi</taxon>
        <taxon>Dikarya</taxon>
        <taxon>Ascomycota</taxon>
        <taxon>Pezizomycotina</taxon>
        <taxon>Sordariomycetes</taxon>
        <taxon>Hypocreomycetidae</taxon>
        <taxon>Glomerellales</taxon>
        <taxon>Glomerellaceae</taxon>
        <taxon>Colletotrichum</taxon>
        <taxon>Colletotrichum acutatum species complex</taxon>
    </lineage>
</organism>
<dbReference type="Proteomes" id="UP000070121">
    <property type="component" value="Unassembled WGS sequence"/>
</dbReference>
<sequence>MVLLSPLKRHSPALTNANSVSNESANNGRLVTTVTRKRAKHTRTRLGCGTCRSTGRVCDFVVDSNHEGRNSLLAKNTYVSITPRPIPNDAIYQAAPQTGRWINFYQGHSAPEFVGYFDVEFWSTTILQLSYREQCVHQMLVAIGALHECLKSGLVQHAEPNAVNLHKFAEAEYTRAVSLLNTHMTHREWLALEVTLVCSILGIMFEWLRGGYQDAVRHLTSSFKILSTWLSHNAPSSATTSFGSPGGHLIRSQIKPIFHILVVQSRMLPISPSVPPWVVQPPEQTLPEFSNVAHARNVQLDILTYVLVVPPKNAGSERTPPVVAGPLRQWSDNFAHFLSQQPHLASDPRVKILTVWRISTELTSLSYFSSDEGSPHELVMQFYTFLDDVENRKISIDIGAVALFFYTAAYCRHFETHSRVIALLKSAGGPWGHQVATKAQQEYSRIEDNNLGPGTS</sequence>
<dbReference type="InterPro" id="IPR052360">
    <property type="entry name" value="Transcr_Regulatory_Proteins"/>
</dbReference>
<evidence type="ECO:0000256" key="5">
    <source>
        <dbReference type="ARBA" id="ARBA00023163"/>
    </source>
</evidence>
<keyword evidence="8" id="KW-1185">Reference proteome</keyword>
<dbReference type="AlphaFoldDB" id="A0A135UGM7"/>
<dbReference type="EMBL" id="JFFI01001489">
    <property type="protein sequence ID" value="KXH59551.1"/>
    <property type="molecule type" value="Genomic_DNA"/>
</dbReference>
<protein>
    <recommendedName>
        <fullName evidence="9">C6 zinc finger protein</fullName>
    </recommendedName>
</protein>
<dbReference type="GO" id="GO:0046872">
    <property type="term" value="F:metal ion binding"/>
    <property type="evidence" value="ECO:0007669"/>
    <property type="project" value="UniProtKB-KW"/>
</dbReference>
<comment type="caution">
    <text evidence="7">The sequence shown here is derived from an EMBL/GenBank/DDBJ whole genome shotgun (WGS) entry which is preliminary data.</text>
</comment>
<keyword evidence="6" id="KW-0539">Nucleus</keyword>
<evidence type="ECO:0000313" key="7">
    <source>
        <dbReference type="EMBL" id="KXH59551.1"/>
    </source>
</evidence>
<gene>
    <name evidence="7" type="ORF">CSAL01_09541</name>
</gene>